<dbReference type="InterPro" id="IPR004808">
    <property type="entry name" value="AP_endonuc_1"/>
</dbReference>
<keyword evidence="10" id="KW-0539">Nucleus</keyword>
<dbReference type="InterPro" id="IPR036691">
    <property type="entry name" value="Endo/exonu/phosph_ase_sf"/>
</dbReference>
<keyword evidence="8 12" id="KW-0460">Magnesium</keyword>
<feature type="compositionally biased region" description="Basic and acidic residues" evidence="15">
    <location>
        <begin position="188"/>
        <end position="199"/>
    </location>
</feature>
<dbReference type="OrthoDB" id="498125at2759"/>
<feature type="compositionally biased region" description="Basic and acidic residues" evidence="15">
    <location>
        <begin position="96"/>
        <end position="108"/>
    </location>
</feature>
<feature type="compositionally biased region" description="Basic and acidic residues" evidence="15">
    <location>
        <begin position="240"/>
        <end position="255"/>
    </location>
</feature>
<feature type="compositionally biased region" description="Low complexity" evidence="15">
    <location>
        <begin position="292"/>
        <end position="302"/>
    </location>
</feature>
<feature type="binding site" evidence="12">
    <location>
        <position position="524"/>
    </location>
    <ligand>
        <name>Mg(2+)</name>
        <dbReference type="ChEBI" id="CHEBI:18420"/>
        <label>1</label>
    </ligand>
</feature>
<dbReference type="GO" id="GO:0006284">
    <property type="term" value="P:base-excision repair"/>
    <property type="evidence" value="ECO:0007669"/>
    <property type="project" value="TreeGrafter"/>
</dbReference>
<dbReference type="NCBIfam" id="TIGR00633">
    <property type="entry name" value="xth"/>
    <property type="match status" value="1"/>
</dbReference>
<accession>A0A7R8YU55</accession>
<dbReference type="EC" id="3.1.-.-" evidence="14"/>
<evidence type="ECO:0000256" key="2">
    <source>
        <dbReference type="ARBA" id="ARBA00001936"/>
    </source>
</evidence>
<evidence type="ECO:0000256" key="10">
    <source>
        <dbReference type="ARBA" id="ARBA00023242"/>
    </source>
</evidence>
<feature type="compositionally biased region" description="Low complexity" evidence="15">
    <location>
        <begin position="65"/>
        <end position="79"/>
    </location>
</feature>
<dbReference type="NCBIfam" id="TIGR00195">
    <property type="entry name" value="exoDNase_III"/>
    <property type="match status" value="1"/>
</dbReference>
<dbReference type="InParanoid" id="A0A7R8YU55"/>
<dbReference type="GO" id="GO:0046872">
    <property type="term" value="F:metal ion binding"/>
    <property type="evidence" value="ECO:0007669"/>
    <property type="project" value="UniProtKB-KW"/>
</dbReference>
<keyword evidence="5 12" id="KW-0479">Metal-binding</keyword>
<evidence type="ECO:0000259" key="16">
    <source>
        <dbReference type="Pfam" id="PF03372"/>
    </source>
</evidence>
<feature type="binding site" evidence="12">
    <location>
        <position position="619"/>
    </location>
    <ligand>
        <name>Mg(2+)</name>
        <dbReference type="ChEBI" id="CHEBI:18420"/>
        <label>1</label>
    </ligand>
</feature>
<evidence type="ECO:0000256" key="3">
    <source>
        <dbReference type="ARBA" id="ARBA00004123"/>
    </source>
</evidence>
<feature type="binding site" evidence="12">
    <location>
        <position position="620"/>
    </location>
    <ligand>
        <name>Mg(2+)</name>
        <dbReference type="ChEBI" id="CHEBI:18420"/>
        <label>1</label>
    </ligand>
</feature>
<sequence>MSAKTKGRGRKAGKTQENVIDSTSGALNGDADHSEGVAKAASNGDAGNLDEAAVNGGGKKKQAGGRKQPAAAKRGAAAVAEEKVEPVPAKRGKGRQAKEAPAEPKVEEPEPSVPAKGKRGAARKTNSKADTKATKQEPAEQPELKPVDGPAENGTKPRGKGRGKAAPAPKEEPAPPAEPVKAARGRGTKRDSAGSEKAKASAAETVQTNGSLAAPKDEENVGPSPSKKGRGGRKPAAANKEPEVKPESNEAPEKGKRGRGGKGKAAAPAIVEPEPQTAVESESKPTKRGGKKATTASPAATTTKKRGAAKKVEPPVQEAVEENGGDEELEGDHEEIITAAKRAKPSGKKAPAKSQAKLNSTDTDYSKLDFSSDKQFNFKISSWNVAGLRAWIKKSGLEYVKHEKPDILCLQETKCIPDDIPDEARLPGYHPYWLCKPGGHAGVAIYSKIMPINVEYGLGDEEQDDDGRLLTAEYEKFFLVCVYVPNAGRKLVTLPKRLRWNKLFEAFIQKLNAKKPVIICGDMNVAHNEIDLANPKTNKKNAGFTQEERDGMTDLLNLGYVDTYRHFYPDQERAFTFWAYFMNARAKDVGWRLDYFIVSERFLPKCVDNVIRSKVFGSDHCPITLLLNI</sequence>
<dbReference type="PANTHER" id="PTHR22748:SF6">
    <property type="entry name" value="DNA-(APURINIC OR APYRIMIDINIC SITE) ENDONUCLEASE"/>
    <property type="match status" value="1"/>
</dbReference>
<feature type="site" description="Important for catalytic activity" evidence="13">
    <location>
        <position position="594"/>
    </location>
</feature>
<evidence type="ECO:0000256" key="12">
    <source>
        <dbReference type="PIRSR" id="PIRSR604808-2"/>
    </source>
</evidence>
<feature type="compositionally biased region" description="Acidic residues" evidence="15">
    <location>
        <begin position="319"/>
        <end position="333"/>
    </location>
</feature>
<dbReference type="PANTHER" id="PTHR22748">
    <property type="entry name" value="AP ENDONUCLEASE"/>
    <property type="match status" value="1"/>
</dbReference>
<dbReference type="GO" id="GO:0008311">
    <property type="term" value="F:double-stranded DNA 3'-5' DNA exonuclease activity"/>
    <property type="evidence" value="ECO:0007669"/>
    <property type="project" value="UniProtKB-EC"/>
</dbReference>
<evidence type="ECO:0000256" key="11">
    <source>
        <dbReference type="PIRSR" id="PIRSR604808-1"/>
    </source>
</evidence>
<feature type="binding site" evidence="12">
    <location>
        <position position="384"/>
    </location>
    <ligand>
        <name>Mg(2+)</name>
        <dbReference type="ChEBI" id="CHEBI:18420"/>
        <label>1</label>
    </ligand>
</feature>
<evidence type="ECO:0000256" key="15">
    <source>
        <dbReference type="SAM" id="MobiDB-lite"/>
    </source>
</evidence>
<dbReference type="Pfam" id="PF03372">
    <property type="entry name" value="Exo_endo_phos"/>
    <property type="match status" value="1"/>
</dbReference>
<dbReference type="GO" id="GO:0003906">
    <property type="term" value="F:DNA-(apurinic or apyrimidinic site) endonuclease activity"/>
    <property type="evidence" value="ECO:0007669"/>
    <property type="project" value="TreeGrafter"/>
</dbReference>
<evidence type="ECO:0000256" key="6">
    <source>
        <dbReference type="ARBA" id="ARBA00022763"/>
    </source>
</evidence>
<keyword evidence="18" id="KW-1185">Reference proteome</keyword>
<dbReference type="InterPro" id="IPR005135">
    <property type="entry name" value="Endo/exonuclease/phosphatase"/>
</dbReference>
<feature type="compositionally biased region" description="Basic and acidic residues" evidence="15">
    <location>
        <begin position="127"/>
        <end position="146"/>
    </location>
</feature>
<comment type="cofactor">
    <cofactor evidence="12 14">
        <name>Mg(2+)</name>
        <dbReference type="ChEBI" id="CHEBI:18420"/>
    </cofactor>
    <cofactor evidence="12 14">
        <name>Mn(2+)</name>
        <dbReference type="ChEBI" id="CHEBI:29035"/>
    </cofactor>
    <text evidence="12 14">Probably binds two magnesium or manganese ions per subunit.</text>
</comment>
<protein>
    <recommendedName>
        <fullName evidence="14">DNA-(apurinic or apyrimidinic site) endonuclease</fullName>
        <ecNumber evidence="14">3.1.-.-</ecNumber>
    </recommendedName>
</protein>
<keyword evidence="7" id="KW-0378">Hydrolase</keyword>
<dbReference type="PROSITE" id="PS00726">
    <property type="entry name" value="AP_NUCLEASE_F1_1"/>
    <property type="match status" value="1"/>
</dbReference>
<comment type="similarity">
    <text evidence="4 14">Belongs to the DNA repair enzymes AP/ExoA family.</text>
</comment>
<gene>
    <name evidence="17" type="ORF">HERILL_LOCUS8298</name>
</gene>
<feature type="domain" description="Endonuclease/exonuclease/phosphatase" evidence="16">
    <location>
        <begin position="382"/>
        <end position="620"/>
    </location>
</feature>
<evidence type="ECO:0000256" key="9">
    <source>
        <dbReference type="ARBA" id="ARBA00023204"/>
    </source>
</evidence>
<dbReference type="GO" id="GO:0003677">
    <property type="term" value="F:DNA binding"/>
    <property type="evidence" value="ECO:0007669"/>
    <property type="project" value="InterPro"/>
</dbReference>
<evidence type="ECO:0000256" key="13">
    <source>
        <dbReference type="PIRSR" id="PIRSR604808-3"/>
    </source>
</evidence>
<dbReference type="FunFam" id="3.60.10.10:FF:000009">
    <property type="entry name" value="DNA-(apurinic or apyrimidinic site) lyase"/>
    <property type="match status" value="1"/>
</dbReference>
<comment type="cofactor">
    <cofactor evidence="2">
        <name>Mn(2+)</name>
        <dbReference type="ChEBI" id="CHEBI:29035"/>
    </cofactor>
</comment>
<keyword evidence="9 14" id="KW-0234">DNA repair</keyword>
<feature type="active site" evidence="11">
    <location>
        <position position="483"/>
    </location>
</feature>
<evidence type="ECO:0000313" key="17">
    <source>
        <dbReference type="EMBL" id="CAD7085457.1"/>
    </source>
</evidence>
<evidence type="ECO:0000256" key="5">
    <source>
        <dbReference type="ARBA" id="ARBA00022723"/>
    </source>
</evidence>
<dbReference type="CDD" id="cd09087">
    <property type="entry name" value="Ape1-like_AP-endo"/>
    <property type="match status" value="1"/>
</dbReference>
<evidence type="ECO:0000313" key="18">
    <source>
        <dbReference type="Proteomes" id="UP000594454"/>
    </source>
</evidence>
<feature type="compositionally biased region" description="Polar residues" evidence="15">
    <location>
        <begin position="16"/>
        <end position="26"/>
    </location>
</feature>
<name>A0A7R8YU55_HERIL</name>
<comment type="subcellular location">
    <subcellularLocation>
        <location evidence="3">Nucleus</location>
    </subcellularLocation>
</comment>
<proteinExistence type="inferred from homology"/>
<evidence type="ECO:0000256" key="7">
    <source>
        <dbReference type="ARBA" id="ARBA00022801"/>
    </source>
</evidence>
<feature type="compositionally biased region" description="Basic residues" evidence="15">
    <location>
        <begin position="116"/>
        <end position="126"/>
    </location>
</feature>
<feature type="site" description="Interaction with DNA substrate" evidence="13">
    <location>
        <position position="620"/>
    </location>
</feature>
<dbReference type="Gene3D" id="3.60.10.10">
    <property type="entry name" value="Endonuclease/exonuclease/phosphatase"/>
    <property type="match status" value="1"/>
</dbReference>
<evidence type="ECO:0000256" key="1">
    <source>
        <dbReference type="ARBA" id="ARBA00000493"/>
    </source>
</evidence>
<feature type="active site" description="Proton donor/acceptor" evidence="11">
    <location>
        <position position="522"/>
    </location>
</feature>
<feature type="binding site" evidence="12">
    <location>
        <position position="412"/>
    </location>
    <ligand>
        <name>Mg(2+)</name>
        <dbReference type="ChEBI" id="CHEBI:18420"/>
        <label>1</label>
    </ligand>
</feature>
<dbReference type="PROSITE" id="PS00727">
    <property type="entry name" value="AP_NUCLEASE_F1_2"/>
    <property type="match status" value="1"/>
</dbReference>
<dbReference type="GO" id="GO:0005634">
    <property type="term" value="C:nucleus"/>
    <property type="evidence" value="ECO:0007669"/>
    <property type="project" value="UniProtKB-SubCell"/>
</dbReference>
<feature type="site" description="Transition state stabilizer" evidence="13">
    <location>
        <position position="524"/>
    </location>
</feature>
<feature type="binding site" evidence="12">
    <location>
        <position position="522"/>
    </location>
    <ligand>
        <name>Mg(2+)</name>
        <dbReference type="ChEBI" id="CHEBI:18420"/>
        <label>1</label>
    </ligand>
</feature>
<feature type="compositionally biased region" description="Basic residues" evidence="15">
    <location>
        <begin position="341"/>
        <end position="351"/>
    </location>
</feature>
<dbReference type="PROSITE" id="PS51435">
    <property type="entry name" value="AP_NUCLEASE_F1_4"/>
    <property type="match status" value="1"/>
</dbReference>
<evidence type="ECO:0000256" key="8">
    <source>
        <dbReference type="ARBA" id="ARBA00022842"/>
    </source>
</evidence>
<dbReference type="InterPro" id="IPR020848">
    <property type="entry name" value="AP_endonuclease_F1_CS"/>
</dbReference>
<dbReference type="SUPFAM" id="SSF56219">
    <property type="entry name" value="DNase I-like"/>
    <property type="match status" value="1"/>
</dbReference>
<comment type="catalytic activity">
    <reaction evidence="1">
        <text>Exonucleolytic cleavage in the 3'- to 5'-direction to yield nucleoside 5'-phosphates.</text>
        <dbReference type="EC" id="3.1.11.2"/>
    </reaction>
</comment>
<reference evidence="17 18" key="1">
    <citation type="submission" date="2020-11" db="EMBL/GenBank/DDBJ databases">
        <authorList>
            <person name="Wallbank WR R."/>
            <person name="Pardo Diaz C."/>
            <person name="Kozak K."/>
            <person name="Martin S."/>
            <person name="Jiggins C."/>
            <person name="Moest M."/>
            <person name="Warren A I."/>
            <person name="Generalovic N T."/>
            <person name="Byers J.R.P. K."/>
            <person name="Montejo-Kovacevich G."/>
            <person name="Yen C E."/>
        </authorList>
    </citation>
    <scope>NUCLEOTIDE SEQUENCE [LARGE SCALE GENOMIC DNA]</scope>
</reference>
<feature type="compositionally biased region" description="Basic residues" evidence="15">
    <location>
        <begin position="1"/>
        <end position="13"/>
    </location>
</feature>
<dbReference type="AlphaFoldDB" id="A0A7R8YU55"/>
<evidence type="ECO:0000256" key="14">
    <source>
        <dbReference type="RuleBase" id="RU362131"/>
    </source>
</evidence>
<dbReference type="Proteomes" id="UP000594454">
    <property type="component" value="Chromosome 3"/>
</dbReference>
<feature type="active site" description="Proton acceptor" evidence="11">
    <location>
        <position position="620"/>
    </location>
</feature>
<organism evidence="17 18">
    <name type="scientific">Hermetia illucens</name>
    <name type="common">Black soldier fly</name>
    <dbReference type="NCBI Taxonomy" id="343691"/>
    <lineage>
        <taxon>Eukaryota</taxon>
        <taxon>Metazoa</taxon>
        <taxon>Ecdysozoa</taxon>
        <taxon>Arthropoda</taxon>
        <taxon>Hexapoda</taxon>
        <taxon>Insecta</taxon>
        <taxon>Pterygota</taxon>
        <taxon>Neoptera</taxon>
        <taxon>Endopterygota</taxon>
        <taxon>Diptera</taxon>
        <taxon>Brachycera</taxon>
        <taxon>Stratiomyomorpha</taxon>
        <taxon>Stratiomyidae</taxon>
        <taxon>Hermetiinae</taxon>
        <taxon>Hermetia</taxon>
    </lineage>
</organism>
<keyword evidence="6 14" id="KW-0227">DNA damage</keyword>
<dbReference type="EMBL" id="LR899011">
    <property type="protein sequence ID" value="CAD7085457.1"/>
    <property type="molecule type" value="Genomic_DNA"/>
</dbReference>
<feature type="region of interest" description="Disordered" evidence="15">
    <location>
        <begin position="1"/>
        <end position="364"/>
    </location>
</feature>
<evidence type="ECO:0000256" key="4">
    <source>
        <dbReference type="ARBA" id="ARBA00007092"/>
    </source>
</evidence>
<keyword evidence="12" id="KW-0464">Manganese</keyword>
<dbReference type="InterPro" id="IPR020847">
    <property type="entry name" value="AP_endonuclease_F1_BS"/>
</dbReference>
<dbReference type="GO" id="GO:0008081">
    <property type="term" value="F:phosphoric diester hydrolase activity"/>
    <property type="evidence" value="ECO:0007669"/>
    <property type="project" value="TreeGrafter"/>
</dbReference>